<comment type="similarity">
    <text evidence="2 6">Belongs to the glycosyl hydrolase 53 family.</text>
</comment>
<comment type="catalytic activity">
    <reaction evidence="1 6">
        <text>The enzyme specifically hydrolyzes (1-&gt;4)-beta-D-galactosidic linkages in type I arabinogalactans.</text>
        <dbReference type="EC" id="3.2.1.89"/>
    </reaction>
</comment>
<evidence type="ECO:0000256" key="1">
    <source>
        <dbReference type="ARBA" id="ARBA00001695"/>
    </source>
</evidence>
<dbReference type="EC" id="3.2.1.89" evidence="3 6"/>
<dbReference type="GO" id="GO:0031218">
    <property type="term" value="F:arabinogalactan endo-1,4-beta-galactosidase activity"/>
    <property type="evidence" value="ECO:0007669"/>
    <property type="project" value="UniProtKB-EC"/>
</dbReference>
<evidence type="ECO:0000256" key="5">
    <source>
        <dbReference type="ARBA" id="ARBA00023295"/>
    </source>
</evidence>
<dbReference type="Pfam" id="PF07745">
    <property type="entry name" value="Glyco_hydro_53"/>
    <property type="match status" value="1"/>
</dbReference>
<dbReference type="PROSITE" id="PS51257">
    <property type="entry name" value="PROKAR_LIPOPROTEIN"/>
    <property type="match status" value="1"/>
</dbReference>
<proteinExistence type="inferred from homology"/>
<sequence length="377" mass="42652">MRNLKWMIPISTKHKAFLWGGFFYFLLASLILSGCRKNEGQGTAKVPESNTKDFYRAADLSSWPEISAANLSFFKADGEEDEFLDILQDAGINTVRLRLWVDPAGPHSSFSEVDSFAEVLHNRGLKVWLSVHCTDHWADPSNQEIPARWSNLSFAELQDSLYQYFARISAQIQPEIIQIGNEINPGLLMPFGSRWEQLPQFRSLIDTASSAIRRHSPDSEIMLHCAGPTVAPVYFLDLKDLDFDLIGISYYPIWHGKSFFDLTNVFNNLDANLKQGIMIAETAYPFTLDWNDWTNNIVGLPELLIDTIPASPAGQKQFLAEIRAQIEAQDRGRGFCYWGGELIAWKGPQGENASPWENQALFDFNRKALPVLEVFAP</sequence>
<reference evidence="7 8" key="1">
    <citation type="submission" date="2020-08" db="EMBL/GenBank/DDBJ databases">
        <title>Croceimicrobium hydrocarbonivorans gen. nov., sp. nov., a novel marine bacterium isolated from a bacterial consortium that degrades polyethylene terephthalate.</title>
        <authorList>
            <person name="Liu R."/>
        </authorList>
    </citation>
    <scope>NUCLEOTIDE SEQUENCE [LARGE SCALE GENOMIC DNA]</scope>
    <source>
        <strain evidence="7 8">A20-9</strain>
    </source>
</reference>
<keyword evidence="8" id="KW-1185">Reference proteome</keyword>
<dbReference type="SUPFAM" id="SSF51445">
    <property type="entry name" value="(Trans)glycosidases"/>
    <property type="match status" value="1"/>
</dbReference>
<dbReference type="InterPro" id="IPR011683">
    <property type="entry name" value="Glyco_hydro_53"/>
</dbReference>
<dbReference type="KEGG" id="chyd:H4K34_01320"/>
<evidence type="ECO:0000256" key="4">
    <source>
        <dbReference type="ARBA" id="ARBA00022801"/>
    </source>
</evidence>
<keyword evidence="4 6" id="KW-0378">Hydrolase</keyword>
<organism evidence="7 8">
    <name type="scientific">Croceimicrobium hydrocarbonivorans</name>
    <dbReference type="NCBI Taxonomy" id="2761580"/>
    <lineage>
        <taxon>Bacteria</taxon>
        <taxon>Pseudomonadati</taxon>
        <taxon>Bacteroidota</taxon>
        <taxon>Flavobacteriia</taxon>
        <taxon>Flavobacteriales</taxon>
        <taxon>Owenweeksiaceae</taxon>
        <taxon>Croceimicrobium</taxon>
    </lineage>
</organism>
<dbReference type="InterPro" id="IPR017853">
    <property type="entry name" value="GH"/>
</dbReference>
<dbReference type="Proteomes" id="UP000516305">
    <property type="component" value="Chromosome"/>
</dbReference>
<evidence type="ECO:0000313" key="7">
    <source>
        <dbReference type="EMBL" id="QNR24512.1"/>
    </source>
</evidence>
<dbReference type="PANTHER" id="PTHR34983:SF1">
    <property type="entry name" value="ARABINOGALACTAN ENDO-BETA-1,4-GALACTANASE A"/>
    <property type="match status" value="1"/>
</dbReference>
<accession>A0A7H0VFL4</accession>
<dbReference type="GO" id="GO:0045490">
    <property type="term" value="P:pectin catabolic process"/>
    <property type="evidence" value="ECO:0007669"/>
    <property type="project" value="TreeGrafter"/>
</dbReference>
<gene>
    <name evidence="7" type="ORF">H4K34_01320</name>
</gene>
<evidence type="ECO:0000313" key="8">
    <source>
        <dbReference type="Proteomes" id="UP000516305"/>
    </source>
</evidence>
<dbReference type="EMBL" id="CP060139">
    <property type="protein sequence ID" value="QNR24512.1"/>
    <property type="molecule type" value="Genomic_DNA"/>
</dbReference>
<protein>
    <recommendedName>
        <fullName evidence="3 6">Arabinogalactan endo-beta-1,4-galactanase</fullName>
        <ecNumber evidence="3 6">3.2.1.89</ecNumber>
    </recommendedName>
</protein>
<dbReference type="GO" id="GO:0015926">
    <property type="term" value="F:glucosidase activity"/>
    <property type="evidence" value="ECO:0007669"/>
    <property type="project" value="InterPro"/>
</dbReference>
<evidence type="ECO:0000256" key="2">
    <source>
        <dbReference type="ARBA" id="ARBA00010687"/>
    </source>
</evidence>
<dbReference type="PANTHER" id="PTHR34983">
    <property type="entry name" value="ARABINOGALACTAN ENDO-BETA-1,4-GALACTANASE A"/>
    <property type="match status" value="1"/>
</dbReference>
<dbReference type="Gene3D" id="3.20.20.80">
    <property type="entry name" value="Glycosidases"/>
    <property type="match status" value="1"/>
</dbReference>
<evidence type="ECO:0000256" key="3">
    <source>
        <dbReference type="ARBA" id="ARBA00012556"/>
    </source>
</evidence>
<keyword evidence="5 6" id="KW-0326">Glycosidase</keyword>
<dbReference type="RefSeq" id="WP_210759039.1">
    <property type="nucleotide sequence ID" value="NZ_CP060139.1"/>
</dbReference>
<name>A0A7H0VFL4_9FLAO</name>
<dbReference type="AlphaFoldDB" id="A0A7H0VFL4"/>
<evidence type="ECO:0000256" key="6">
    <source>
        <dbReference type="RuleBase" id="RU361192"/>
    </source>
</evidence>